<accession>A0A081NUV6</accession>
<dbReference type="SUPFAM" id="SSF52540">
    <property type="entry name" value="P-loop containing nucleoside triphosphate hydrolases"/>
    <property type="match status" value="1"/>
</dbReference>
<dbReference type="PANTHER" id="PTHR37299">
    <property type="entry name" value="TRANSCRIPTIONAL REGULATOR-RELATED"/>
    <property type="match status" value="1"/>
</dbReference>
<keyword evidence="3" id="KW-1185">Reference proteome</keyword>
<dbReference type="AlphaFoldDB" id="A0A081NUV6"/>
<dbReference type="InterPro" id="IPR046947">
    <property type="entry name" value="LytR-like"/>
</dbReference>
<dbReference type="PROSITE" id="PS50930">
    <property type="entry name" value="HTH_LYTTR"/>
    <property type="match status" value="1"/>
</dbReference>
<dbReference type="Proteomes" id="UP000028123">
    <property type="component" value="Unassembled WGS sequence"/>
</dbReference>
<dbReference type="EMBL" id="JNVM01000041">
    <property type="protein sequence ID" value="KEQ22229.1"/>
    <property type="molecule type" value="Genomic_DNA"/>
</dbReference>
<reference evidence="2 3" key="1">
    <citation type="submission" date="2014-06" db="EMBL/GenBank/DDBJ databases">
        <title>Draft genome sequence of Paenibacillus sp. MSt1.</title>
        <authorList>
            <person name="Aw Y.K."/>
            <person name="Ong K.S."/>
            <person name="Gan H.M."/>
            <person name="Lee S.M."/>
        </authorList>
    </citation>
    <scope>NUCLEOTIDE SEQUENCE [LARGE SCALE GENOMIC DNA]</scope>
    <source>
        <strain evidence="2 3">MSt1</strain>
    </source>
</reference>
<name>A0A081NUV6_9BACL</name>
<evidence type="ECO:0000259" key="1">
    <source>
        <dbReference type="PROSITE" id="PS50930"/>
    </source>
</evidence>
<dbReference type="InterPro" id="IPR027417">
    <property type="entry name" value="P-loop_NTPase"/>
</dbReference>
<gene>
    <name evidence="2" type="ORF">ET33_26995</name>
</gene>
<dbReference type="GO" id="GO:0005524">
    <property type="term" value="F:ATP binding"/>
    <property type="evidence" value="ECO:0007669"/>
    <property type="project" value="UniProtKB-KW"/>
</dbReference>
<dbReference type="eggNOG" id="COG1131">
    <property type="taxonomic scope" value="Bacteria"/>
</dbReference>
<dbReference type="PIRSF" id="PIRSF036612">
    <property type="entry name" value="ABC_ATP_LytTR"/>
    <property type="match status" value="1"/>
</dbReference>
<dbReference type="Pfam" id="PF04397">
    <property type="entry name" value="LytTR"/>
    <property type="match status" value="1"/>
</dbReference>
<dbReference type="PANTHER" id="PTHR37299:SF1">
    <property type="entry name" value="STAGE 0 SPORULATION PROTEIN A HOMOLOG"/>
    <property type="match status" value="1"/>
</dbReference>
<dbReference type="InterPro" id="IPR012046">
    <property type="entry name" value="LytTR_ABC"/>
</dbReference>
<evidence type="ECO:0000313" key="3">
    <source>
        <dbReference type="Proteomes" id="UP000028123"/>
    </source>
</evidence>
<keyword evidence="2" id="KW-0067">ATP-binding</keyword>
<dbReference type="RefSeq" id="WP_036691941.1">
    <property type="nucleotide sequence ID" value="NZ_JNVM01000041.1"/>
</dbReference>
<organism evidence="2 3">
    <name type="scientific">Paenibacillus tyrfis</name>
    <dbReference type="NCBI Taxonomy" id="1501230"/>
    <lineage>
        <taxon>Bacteria</taxon>
        <taxon>Bacillati</taxon>
        <taxon>Bacillota</taxon>
        <taxon>Bacilli</taxon>
        <taxon>Bacillales</taxon>
        <taxon>Paenibacillaceae</taxon>
        <taxon>Paenibacillus</taxon>
    </lineage>
</organism>
<dbReference type="GO" id="GO:0000156">
    <property type="term" value="F:phosphorelay response regulator activity"/>
    <property type="evidence" value="ECO:0007669"/>
    <property type="project" value="InterPro"/>
</dbReference>
<dbReference type="OrthoDB" id="9809318at2"/>
<keyword evidence="2" id="KW-0547">Nucleotide-binding</keyword>
<dbReference type="Gene3D" id="2.40.50.1020">
    <property type="entry name" value="LytTr DNA-binding domain"/>
    <property type="match status" value="1"/>
</dbReference>
<proteinExistence type="predicted"/>
<protein>
    <submittedName>
        <fullName evidence="2">ABC transporter ATP-binding protein</fullName>
    </submittedName>
</protein>
<dbReference type="Gene3D" id="3.40.50.300">
    <property type="entry name" value="P-loop containing nucleotide triphosphate hydrolases"/>
    <property type="match status" value="1"/>
</dbReference>
<dbReference type="GO" id="GO:0003677">
    <property type="term" value="F:DNA binding"/>
    <property type="evidence" value="ECO:0007669"/>
    <property type="project" value="InterPro"/>
</dbReference>
<dbReference type="InterPro" id="IPR007492">
    <property type="entry name" value="LytTR_DNA-bd_dom"/>
</dbReference>
<evidence type="ECO:0000313" key="2">
    <source>
        <dbReference type="EMBL" id="KEQ22229.1"/>
    </source>
</evidence>
<feature type="domain" description="HTH LytTR-type" evidence="1">
    <location>
        <begin position="205"/>
        <end position="311"/>
    </location>
</feature>
<sequence length="311" mass="36802">MQFQPMYYDGEIFLPKIELNMTSNQSIGIITDLKRKQLLMNQLVNHSQYYLFRAQQGEYMRLTVEELITFLIKVTERNEHVALLMDYFALKEERKVKIKDLSSSKRMYVTLLRVFFAHQPTLVLEEPYFYLEEQDRRHFKRILDDLSKEKQILILTSNLEDAIISCDTIYRLNELGLHPLDIRDSEEDKQEVQEQDRANITLQKIYTKRNDKVILFNPPEIDYIESIDGSILVHVGGENYDCALTLTELEQRLLNFGFFRCHRSYIVNLQKVREIITWTKNSYSLRLNTGKDAVVPLSRSKLHELKALLNI</sequence>
<dbReference type="eggNOG" id="COG3279">
    <property type="taxonomic scope" value="Bacteria"/>
</dbReference>
<comment type="caution">
    <text evidence="2">The sequence shown here is derived from an EMBL/GenBank/DDBJ whole genome shotgun (WGS) entry which is preliminary data.</text>
</comment>
<dbReference type="SMART" id="SM00850">
    <property type="entry name" value="LytTR"/>
    <property type="match status" value="1"/>
</dbReference>